<dbReference type="PROSITE" id="PS00380">
    <property type="entry name" value="RHODANESE_1"/>
    <property type="match status" value="1"/>
</dbReference>
<dbReference type="InterPro" id="IPR008927">
    <property type="entry name" value="6-PGluconate_DH-like_C_sf"/>
</dbReference>
<evidence type="ECO:0000313" key="6">
    <source>
        <dbReference type="Proteomes" id="UP000002484"/>
    </source>
</evidence>
<dbReference type="CDD" id="cd01448">
    <property type="entry name" value="TST_Repeat_1"/>
    <property type="match status" value="1"/>
</dbReference>
<dbReference type="RefSeq" id="WP_013423183.1">
    <property type="nucleotide sequence ID" value="NC_014666.1"/>
</dbReference>
<dbReference type="InterPro" id="IPR001307">
    <property type="entry name" value="Thiosulphate_STrfase_CS"/>
</dbReference>
<keyword evidence="1" id="KW-0808">Transferase</keyword>
<organism evidence="5 6">
    <name type="scientific">Pseudofrankia inefficax (strain DSM 45817 / CECT 9037 / DDB 130130 / EuI1c)</name>
    <name type="common">Frankia inefficax</name>
    <dbReference type="NCBI Taxonomy" id="298654"/>
    <lineage>
        <taxon>Bacteria</taxon>
        <taxon>Bacillati</taxon>
        <taxon>Actinomycetota</taxon>
        <taxon>Actinomycetes</taxon>
        <taxon>Frankiales</taxon>
        <taxon>Frankiaceae</taxon>
        <taxon>Pseudofrankia</taxon>
    </lineage>
</organism>
<evidence type="ECO:0000256" key="2">
    <source>
        <dbReference type="ARBA" id="ARBA00022737"/>
    </source>
</evidence>
<keyword evidence="6" id="KW-1185">Reference proteome</keyword>
<protein>
    <submittedName>
        <fullName evidence="5">Rhodanese domain protein</fullName>
    </submittedName>
</protein>
<dbReference type="InterPro" id="IPR001763">
    <property type="entry name" value="Rhodanese-like_dom"/>
</dbReference>
<dbReference type="eggNOG" id="COG2897">
    <property type="taxonomic scope" value="Bacteria"/>
</dbReference>
<dbReference type="InterPro" id="IPR013752">
    <property type="entry name" value="KPA_reductase"/>
</dbReference>
<evidence type="ECO:0000313" key="5">
    <source>
        <dbReference type="EMBL" id="ADP80064.1"/>
    </source>
</evidence>
<dbReference type="Pfam" id="PF08546">
    <property type="entry name" value="ApbA_C"/>
    <property type="match status" value="1"/>
</dbReference>
<dbReference type="SMART" id="SM00450">
    <property type="entry name" value="RHOD"/>
    <property type="match status" value="2"/>
</dbReference>
<dbReference type="InParanoid" id="E3IV44"/>
<dbReference type="OrthoDB" id="9770030at2"/>
<dbReference type="STRING" id="298654.FraEuI1c_2014"/>
<dbReference type="Proteomes" id="UP000002484">
    <property type="component" value="Chromosome"/>
</dbReference>
<dbReference type="SUPFAM" id="SSF52821">
    <property type="entry name" value="Rhodanese/Cell cycle control phosphatase"/>
    <property type="match status" value="2"/>
</dbReference>
<keyword evidence="2" id="KW-0677">Repeat</keyword>
<dbReference type="Gene3D" id="1.10.1040.10">
    <property type="entry name" value="N-(1-d-carboxylethyl)-l-norvaline Dehydrogenase, domain 2"/>
    <property type="match status" value="1"/>
</dbReference>
<dbReference type="Gene3D" id="3.40.250.10">
    <property type="entry name" value="Rhodanese-like domain"/>
    <property type="match status" value="2"/>
</dbReference>
<dbReference type="KEGG" id="fri:FraEuI1c_2014"/>
<dbReference type="InterPro" id="IPR045078">
    <property type="entry name" value="TST/MPST-like"/>
</dbReference>
<dbReference type="PANTHER" id="PTHR11364:SF27">
    <property type="entry name" value="SULFURTRANSFERASE"/>
    <property type="match status" value="1"/>
</dbReference>
<proteinExistence type="predicted"/>
<evidence type="ECO:0000256" key="3">
    <source>
        <dbReference type="SAM" id="MobiDB-lite"/>
    </source>
</evidence>
<dbReference type="SUPFAM" id="SSF51971">
    <property type="entry name" value="Nucleotide-binding domain"/>
    <property type="match status" value="1"/>
</dbReference>
<sequence length="621" mass="64223">MPRYVIVGAGAVGVTLAAELRRAGREVVLVGRGRQLELLRAGEVRYFNPDESWALDVPAAGGPDEVGLDLDDVLVLATKTQQAEEALAVWARQPVAGGRWRAGEVLPVLTVQNGLEVERAALRRFATVVGSVVWVPSTYVADGEVANPAGPARGVFWLGTYPDGPASPAARTITDDLVAAGFEAQLVTDLSRWKASKLLGSATFALDALYAPGPDRDRAARLVAAEARAVLTAAGYDPADARAESTVRLDRFGLQPIDGHERGGSSTWQSLARARDAETDFLNGEIALLARLAGRRAPVNAALAARVQRAVTEQTPPGSLPADDLAGLLAAATVLVDAETLRAELAGSVAPALLDVRWALGDADGEKHYLDGHLPGAVYVDLETELAAPASAAGGRHPLPALADLERSARRWGLRDGQPVVVYDDNGGQSAARAWWLLRWAGVADVRLLDGGLGAWTAAGAPVVPGAQRPEPGDISLSEGHLPVLDADAAAALTDSGVPGGAVLVDARAAQRYRGEVEPVDSQAGHIPGAVSLPTADNVGADGRFLPVAALRARFAGLTTAGTGPEVGVYCGSGVTAAHEIAALAVAGIDAALYPGSWSAWSADPARPVATGPDPKERKPA</sequence>
<dbReference type="CDD" id="cd01449">
    <property type="entry name" value="TST_Repeat_2"/>
    <property type="match status" value="1"/>
</dbReference>
<dbReference type="Pfam" id="PF00581">
    <property type="entry name" value="Rhodanese"/>
    <property type="match status" value="2"/>
</dbReference>
<dbReference type="SUPFAM" id="SSF48179">
    <property type="entry name" value="6-phosphogluconate dehydrogenase C-terminal domain-like"/>
    <property type="match status" value="1"/>
</dbReference>
<feature type="region of interest" description="Disordered" evidence="3">
    <location>
        <begin position="601"/>
        <end position="621"/>
    </location>
</feature>
<dbReference type="Pfam" id="PF02558">
    <property type="entry name" value="ApbA"/>
    <property type="match status" value="1"/>
</dbReference>
<gene>
    <name evidence="5" type="ordered locus">FraEuI1c_2014</name>
</gene>
<feature type="domain" description="Rhodanese" evidence="4">
    <location>
        <begin position="347"/>
        <end position="465"/>
    </location>
</feature>
<dbReference type="HOGENOM" id="CLU_439891_0_0_11"/>
<dbReference type="PROSITE" id="PS50206">
    <property type="entry name" value="RHODANESE_3"/>
    <property type="match status" value="2"/>
</dbReference>
<dbReference type="Gene3D" id="3.40.50.720">
    <property type="entry name" value="NAD(P)-binding Rossmann-like Domain"/>
    <property type="match status" value="1"/>
</dbReference>
<feature type="domain" description="Rhodanese" evidence="4">
    <location>
        <begin position="498"/>
        <end position="610"/>
    </location>
</feature>
<dbReference type="eggNOG" id="COG1893">
    <property type="taxonomic scope" value="Bacteria"/>
</dbReference>
<dbReference type="GO" id="GO:0004792">
    <property type="term" value="F:thiosulfate-cyanide sulfurtransferase activity"/>
    <property type="evidence" value="ECO:0007669"/>
    <property type="project" value="InterPro"/>
</dbReference>
<dbReference type="InterPro" id="IPR013328">
    <property type="entry name" value="6PGD_dom2"/>
</dbReference>
<dbReference type="InterPro" id="IPR013332">
    <property type="entry name" value="KPR_N"/>
</dbReference>
<evidence type="ECO:0000256" key="1">
    <source>
        <dbReference type="ARBA" id="ARBA00022679"/>
    </source>
</evidence>
<dbReference type="EMBL" id="CP002299">
    <property type="protein sequence ID" value="ADP80064.1"/>
    <property type="molecule type" value="Genomic_DNA"/>
</dbReference>
<dbReference type="PANTHER" id="PTHR11364">
    <property type="entry name" value="THIOSULFATE SULFERTANSFERASE"/>
    <property type="match status" value="1"/>
</dbReference>
<dbReference type="InterPro" id="IPR036873">
    <property type="entry name" value="Rhodanese-like_dom_sf"/>
</dbReference>
<reference evidence="5 6" key="1">
    <citation type="submission" date="2010-10" db="EMBL/GenBank/DDBJ databases">
        <title>Complete sequence of Frankia sp. EuI1c.</title>
        <authorList>
            <consortium name="US DOE Joint Genome Institute"/>
            <person name="Lucas S."/>
            <person name="Copeland A."/>
            <person name="Lapidus A."/>
            <person name="Cheng J.-F."/>
            <person name="Bruce D."/>
            <person name="Goodwin L."/>
            <person name="Pitluck S."/>
            <person name="Chertkov O."/>
            <person name="Detter J.C."/>
            <person name="Han C."/>
            <person name="Tapia R."/>
            <person name="Land M."/>
            <person name="Hauser L."/>
            <person name="Jeffries C."/>
            <person name="Kyrpides N."/>
            <person name="Ivanova N."/>
            <person name="Mikhailova N."/>
            <person name="Beauchemin N."/>
            <person name="Sen A."/>
            <person name="Sur S.A."/>
            <person name="Gtari M."/>
            <person name="Wall L."/>
            <person name="Tisa L."/>
            <person name="Woyke T."/>
        </authorList>
    </citation>
    <scope>NUCLEOTIDE SEQUENCE [LARGE SCALE GENOMIC DNA]</scope>
    <source>
        <strain evidence="6">DSM 45817 / CECT 9037 / EuI1c</strain>
    </source>
</reference>
<dbReference type="AlphaFoldDB" id="E3IV44"/>
<name>E3IV44_PSEI1</name>
<evidence type="ECO:0000259" key="4">
    <source>
        <dbReference type="PROSITE" id="PS50206"/>
    </source>
</evidence>
<accession>E3IV44</accession>